<protein>
    <submittedName>
        <fullName evidence="3">Uncharacterized protein</fullName>
    </submittedName>
</protein>
<accession>A0AAE8MN90</accession>
<gene>
    <name evidence="3" type="ORF">DNG_00055</name>
</gene>
<sequence>MPAPSGPESEAPLPEEPGPEAGVVPAGVHAAALQRIEILSRGVQLLESALERKQSMLENLIRAQDRQAASLAAWRRSLEQRIEALEEMQRRIIHVIGEEGLQEVFDFLDARR</sequence>
<feature type="coiled-coil region" evidence="1">
    <location>
        <begin position="43"/>
        <end position="91"/>
    </location>
</feature>
<dbReference type="AlphaFoldDB" id="A0AAE8MN90"/>
<keyword evidence="4" id="KW-1185">Reference proteome</keyword>
<name>A0AAE8MN90_9PEZI</name>
<evidence type="ECO:0000313" key="3">
    <source>
        <dbReference type="EMBL" id="SPN96529.1"/>
    </source>
</evidence>
<evidence type="ECO:0000256" key="2">
    <source>
        <dbReference type="SAM" id="MobiDB-lite"/>
    </source>
</evidence>
<keyword evidence="1" id="KW-0175">Coiled coil</keyword>
<reference evidence="3" key="1">
    <citation type="submission" date="2018-03" db="EMBL/GenBank/DDBJ databases">
        <authorList>
            <person name="Guldener U."/>
        </authorList>
    </citation>
    <scope>NUCLEOTIDE SEQUENCE</scope>
</reference>
<dbReference type="EMBL" id="ONZQ02000001">
    <property type="protein sequence ID" value="SPN96529.1"/>
    <property type="molecule type" value="Genomic_DNA"/>
</dbReference>
<feature type="region of interest" description="Disordered" evidence="2">
    <location>
        <begin position="1"/>
        <end position="24"/>
    </location>
</feature>
<comment type="caution">
    <text evidence="3">The sequence shown here is derived from an EMBL/GenBank/DDBJ whole genome shotgun (WGS) entry which is preliminary data.</text>
</comment>
<organism evidence="3 4">
    <name type="scientific">Cephalotrichum gorgonifer</name>
    <dbReference type="NCBI Taxonomy" id="2041049"/>
    <lineage>
        <taxon>Eukaryota</taxon>
        <taxon>Fungi</taxon>
        <taxon>Dikarya</taxon>
        <taxon>Ascomycota</taxon>
        <taxon>Pezizomycotina</taxon>
        <taxon>Sordariomycetes</taxon>
        <taxon>Hypocreomycetidae</taxon>
        <taxon>Microascales</taxon>
        <taxon>Microascaceae</taxon>
        <taxon>Cephalotrichum</taxon>
    </lineage>
</organism>
<evidence type="ECO:0000256" key="1">
    <source>
        <dbReference type="SAM" id="Coils"/>
    </source>
</evidence>
<evidence type="ECO:0000313" key="4">
    <source>
        <dbReference type="Proteomes" id="UP001187682"/>
    </source>
</evidence>
<feature type="compositionally biased region" description="Low complexity" evidence="2">
    <location>
        <begin position="1"/>
        <end position="12"/>
    </location>
</feature>
<proteinExistence type="predicted"/>
<dbReference type="Proteomes" id="UP001187682">
    <property type="component" value="Unassembled WGS sequence"/>
</dbReference>